<dbReference type="OrthoDB" id="1809812at2"/>
<dbReference type="Proteomes" id="UP000199584">
    <property type="component" value="Unassembled WGS sequence"/>
</dbReference>
<sequence>MAFVLVILTLFTIVAVVVITQALKTARAKTKSMAEIARDEAYRKLAEEAVSVQQKIAEDLSDVRVRIASMEKMLQPWGKRINIETTP</sequence>
<keyword evidence="2" id="KW-1185">Reference proteome</keyword>
<accession>A0A1I6DIE7</accession>
<evidence type="ECO:0000313" key="2">
    <source>
        <dbReference type="Proteomes" id="UP000199584"/>
    </source>
</evidence>
<gene>
    <name evidence="1" type="ORF">SAMN05660706_11186</name>
</gene>
<dbReference type="STRING" id="39060.SAMN05660706_11186"/>
<dbReference type="AlphaFoldDB" id="A0A1I6DIE7"/>
<organism evidence="1 2">
    <name type="scientific">Desulfoscipio geothermicus DSM 3669</name>
    <dbReference type="NCBI Taxonomy" id="1121426"/>
    <lineage>
        <taxon>Bacteria</taxon>
        <taxon>Bacillati</taxon>
        <taxon>Bacillota</taxon>
        <taxon>Clostridia</taxon>
        <taxon>Eubacteriales</taxon>
        <taxon>Desulfallaceae</taxon>
        <taxon>Desulfoscipio</taxon>
    </lineage>
</organism>
<dbReference type="EMBL" id="FOYM01000011">
    <property type="protein sequence ID" value="SFR05199.1"/>
    <property type="molecule type" value="Genomic_DNA"/>
</dbReference>
<protein>
    <submittedName>
        <fullName evidence="1">Uncharacterized protein</fullName>
    </submittedName>
</protein>
<dbReference type="RefSeq" id="WP_092483018.1">
    <property type="nucleotide sequence ID" value="NZ_FOYM01000011.1"/>
</dbReference>
<name>A0A1I6DIE7_9FIRM</name>
<evidence type="ECO:0000313" key="1">
    <source>
        <dbReference type="EMBL" id="SFR05199.1"/>
    </source>
</evidence>
<proteinExistence type="predicted"/>
<reference evidence="2" key="1">
    <citation type="submission" date="2016-10" db="EMBL/GenBank/DDBJ databases">
        <authorList>
            <person name="Varghese N."/>
            <person name="Submissions S."/>
        </authorList>
    </citation>
    <scope>NUCLEOTIDE SEQUENCE [LARGE SCALE GENOMIC DNA]</scope>
    <source>
        <strain evidence="2">DSM 3669</strain>
    </source>
</reference>